<sequence length="58" mass="6383">MNMLIFILMTVITLVIISTGIFLLKFSNTKNKSTRTSGYILTSVGIVGFLVFILATLL</sequence>
<proteinExistence type="predicted"/>
<dbReference type="Proteomes" id="UP000001681">
    <property type="component" value="Chromosome"/>
</dbReference>
<protein>
    <submittedName>
        <fullName evidence="2">Uncharacterized protein</fullName>
    </submittedName>
</protein>
<feature type="transmembrane region" description="Helical" evidence="1">
    <location>
        <begin position="38"/>
        <end position="57"/>
    </location>
</feature>
<keyword evidence="1" id="KW-1133">Transmembrane helix</keyword>
<name>B1YEZ3_EXIS2</name>
<organism evidence="2 3">
    <name type="scientific">Exiguobacterium sibiricum (strain DSM 17290 / CCUG 55495 / CIP 109462 / JCM 13490 / 255-15)</name>
    <dbReference type="NCBI Taxonomy" id="262543"/>
    <lineage>
        <taxon>Bacteria</taxon>
        <taxon>Bacillati</taxon>
        <taxon>Bacillota</taxon>
        <taxon>Bacilli</taxon>
        <taxon>Bacillales</taxon>
        <taxon>Bacillales Family XII. Incertae Sedis</taxon>
        <taxon>Exiguobacterium</taxon>
    </lineage>
</organism>
<dbReference type="KEGG" id="esi:Exig_1276"/>
<accession>B1YEZ3</accession>
<keyword evidence="1" id="KW-0812">Transmembrane</keyword>
<reference evidence="2 3" key="2">
    <citation type="journal article" date="2008" name="BMC Genomics">
        <title>Architecture of thermal adaptation in an Exiguobacterium sibiricum strain isolated from 3 million year old permafrost: a genome and transcriptome approach.</title>
        <authorList>
            <person name="Rodrigues D.F."/>
            <person name="Ivanova N."/>
            <person name="He Z."/>
            <person name="Huebner M."/>
            <person name="Zhou J."/>
            <person name="Tiedje J.M."/>
        </authorList>
    </citation>
    <scope>NUCLEOTIDE SEQUENCE [LARGE SCALE GENOMIC DNA]</scope>
    <source>
        <strain evidence="3">DSM 17290 / CIP 109462 / JCM 13490 / 255-15</strain>
    </source>
</reference>
<evidence type="ECO:0000256" key="1">
    <source>
        <dbReference type="SAM" id="Phobius"/>
    </source>
</evidence>
<gene>
    <name evidence="2" type="ordered locus">Exig_1276</name>
</gene>
<keyword evidence="1" id="KW-0472">Membrane</keyword>
<evidence type="ECO:0000313" key="3">
    <source>
        <dbReference type="Proteomes" id="UP000001681"/>
    </source>
</evidence>
<keyword evidence="3" id="KW-1185">Reference proteome</keyword>
<evidence type="ECO:0000313" key="2">
    <source>
        <dbReference type="EMBL" id="ACB60751.1"/>
    </source>
</evidence>
<reference evidence="2 3" key="1">
    <citation type="journal article" date="2006" name="Extremophiles">
        <title>Characterization of Exiguobacterium isolates from the Siberian permafrost. Description of Exiguobacterium sibiricum sp. nov.</title>
        <authorList>
            <person name="Rodrigues D.F."/>
            <person name="Goris J."/>
            <person name="Vishnivetskaya T."/>
            <person name="Gilichinsky D."/>
            <person name="Thomashow M.F."/>
            <person name="Tiedje J.M."/>
        </authorList>
    </citation>
    <scope>NUCLEOTIDE SEQUENCE [LARGE SCALE GENOMIC DNA]</scope>
    <source>
        <strain evidence="3">DSM 17290 / CIP 109462 / JCM 13490 / 255-15</strain>
    </source>
</reference>
<dbReference type="EMBL" id="CP001022">
    <property type="protein sequence ID" value="ACB60751.1"/>
    <property type="molecule type" value="Genomic_DNA"/>
</dbReference>
<dbReference type="AlphaFoldDB" id="B1YEZ3"/>
<feature type="transmembrane region" description="Helical" evidence="1">
    <location>
        <begin position="6"/>
        <end position="26"/>
    </location>
</feature>
<reference evidence="3" key="3">
    <citation type="submission" date="2008-04" db="EMBL/GenBank/DDBJ databases">
        <title>Complete sequence of chromosome of Exiguobacterium sibiricum 255-15.</title>
        <authorList>
            <consortium name="US DOE Joint Genome Institute"/>
            <person name="Copeland A."/>
            <person name="Lucas S."/>
            <person name="Lapidus A."/>
            <person name="Glavina del Rio T."/>
            <person name="Dalin E."/>
            <person name="Tice H."/>
            <person name="Bruce D."/>
            <person name="Goodwin L."/>
            <person name="Pitluck S."/>
            <person name="Kiss H."/>
            <person name="Chertkov O."/>
            <person name="Monk C."/>
            <person name="Brettin T."/>
            <person name="Detter J.C."/>
            <person name="Han C."/>
            <person name="Kuske C.R."/>
            <person name="Schmutz J."/>
            <person name="Larimer F."/>
            <person name="Land M."/>
            <person name="Hauser L."/>
            <person name="Kyrpides N."/>
            <person name="Mikhailova N."/>
            <person name="Vishnivetskaya T."/>
            <person name="Rodrigues D.F."/>
            <person name="Gilichinsky D."/>
            <person name="Tiedje J."/>
            <person name="Richardson P."/>
        </authorList>
    </citation>
    <scope>NUCLEOTIDE SEQUENCE [LARGE SCALE GENOMIC DNA]</scope>
    <source>
        <strain evidence="3">DSM 17290 / CIP 109462 / JCM 13490 / 255-15</strain>
    </source>
</reference>
<dbReference type="HOGENOM" id="CLU_2972732_0_0_9"/>